<evidence type="ECO:0000256" key="4">
    <source>
        <dbReference type="ARBA" id="ARBA00022989"/>
    </source>
</evidence>
<feature type="transmembrane region" description="Helical" evidence="7">
    <location>
        <begin position="65"/>
        <end position="84"/>
    </location>
</feature>
<dbReference type="PANTHER" id="PTHR30477">
    <property type="entry name" value="ABC-TRANSPORTER METAL-BINDING PROTEIN"/>
    <property type="match status" value="1"/>
</dbReference>
<dbReference type="PATRIC" id="fig|742725.3.peg.2207"/>
<comment type="subcellular location">
    <subcellularLocation>
        <location evidence="6">Cell membrane</location>
        <topology evidence="6">Multi-pass membrane protein</topology>
    </subcellularLocation>
    <subcellularLocation>
        <location evidence="1">Membrane</location>
        <topology evidence="1">Multi-pass membrane protein</topology>
    </subcellularLocation>
</comment>
<name>G5H954_9BACT</name>
<dbReference type="eggNOG" id="COG1108">
    <property type="taxonomic scope" value="Bacteria"/>
</dbReference>
<keyword evidence="5 7" id="KW-0472">Membrane</keyword>
<feature type="transmembrane region" description="Helical" evidence="7">
    <location>
        <begin position="171"/>
        <end position="190"/>
    </location>
</feature>
<dbReference type="HOGENOM" id="CLU_028808_3_0_10"/>
<keyword evidence="6" id="KW-0813">Transport</keyword>
<organism evidence="8 9">
    <name type="scientific">Alistipes indistinctus YIT 12060</name>
    <dbReference type="NCBI Taxonomy" id="742725"/>
    <lineage>
        <taxon>Bacteria</taxon>
        <taxon>Pseudomonadati</taxon>
        <taxon>Bacteroidota</taxon>
        <taxon>Bacteroidia</taxon>
        <taxon>Bacteroidales</taxon>
        <taxon>Rikenellaceae</taxon>
        <taxon>Alistipes</taxon>
    </lineage>
</organism>
<evidence type="ECO:0008006" key="10">
    <source>
        <dbReference type="Google" id="ProtNLM"/>
    </source>
</evidence>
<feature type="transmembrane region" description="Helical" evidence="7">
    <location>
        <begin position="221"/>
        <end position="241"/>
    </location>
</feature>
<keyword evidence="3 6" id="KW-0812">Transmembrane</keyword>
<dbReference type="GO" id="GO:0055085">
    <property type="term" value="P:transmembrane transport"/>
    <property type="evidence" value="ECO:0007669"/>
    <property type="project" value="InterPro"/>
</dbReference>
<evidence type="ECO:0000313" key="8">
    <source>
        <dbReference type="EMBL" id="EHB92091.1"/>
    </source>
</evidence>
<feature type="transmembrane region" description="Helical" evidence="7">
    <location>
        <begin position="196"/>
        <end position="214"/>
    </location>
</feature>
<feature type="transmembrane region" description="Helical" evidence="7">
    <location>
        <begin position="247"/>
        <end position="268"/>
    </location>
</feature>
<reference evidence="8 9" key="1">
    <citation type="submission" date="2011-08" db="EMBL/GenBank/DDBJ databases">
        <title>The Genome Sequence of Alistipes indistinctus YIT 12060.</title>
        <authorList>
            <consortium name="The Broad Institute Genome Sequencing Platform"/>
            <person name="Earl A."/>
            <person name="Ward D."/>
            <person name="Feldgarden M."/>
            <person name="Gevers D."/>
            <person name="Morotomi M."/>
            <person name="Young S.K."/>
            <person name="Zeng Q."/>
            <person name="Gargeya S."/>
            <person name="Fitzgerald M."/>
            <person name="Haas B."/>
            <person name="Abouelleil A."/>
            <person name="Alvarado L."/>
            <person name="Arachchi H.M."/>
            <person name="Berlin A."/>
            <person name="Brown A."/>
            <person name="Chapman S.B."/>
            <person name="Chen Z."/>
            <person name="Dunbar C."/>
            <person name="Freedman E."/>
            <person name="Gearin G."/>
            <person name="Gellesch M."/>
            <person name="Goldberg J."/>
            <person name="Griggs A."/>
            <person name="Gujja S."/>
            <person name="Heiman D."/>
            <person name="Howarth C."/>
            <person name="Larson L."/>
            <person name="Lui A."/>
            <person name="MacDonald P.J.P."/>
            <person name="Montmayeur A."/>
            <person name="Murphy C."/>
            <person name="Neiman D."/>
            <person name="Pearson M."/>
            <person name="Priest M."/>
            <person name="Roberts A."/>
            <person name="Saif S."/>
            <person name="Shea T."/>
            <person name="Shenoy N."/>
            <person name="Sisk P."/>
            <person name="Stolte C."/>
            <person name="Sykes S."/>
            <person name="Wortman J."/>
            <person name="Nusbaum C."/>
            <person name="Birren B."/>
        </authorList>
    </citation>
    <scope>NUCLEOTIDE SEQUENCE [LARGE SCALE GENOMIC DNA]</scope>
    <source>
        <strain evidence="8 9">YIT 12060</strain>
    </source>
</reference>
<accession>G5H954</accession>
<evidence type="ECO:0000256" key="1">
    <source>
        <dbReference type="ARBA" id="ARBA00004141"/>
    </source>
</evidence>
<dbReference type="Gene3D" id="1.10.3470.10">
    <property type="entry name" value="ABC transporter involved in vitamin B12 uptake, BtuC"/>
    <property type="match status" value="1"/>
</dbReference>
<proteinExistence type="inferred from homology"/>
<keyword evidence="4 7" id="KW-1133">Transmembrane helix</keyword>
<comment type="caution">
    <text evidence="8">The sequence shown here is derived from an EMBL/GenBank/DDBJ whole genome shotgun (WGS) entry which is preliminary data.</text>
</comment>
<feature type="transmembrane region" description="Helical" evidence="7">
    <location>
        <begin position="12"/>
        <end position="32"/>
    </location>
</feature>
<dbReference type="EMBL" id="ADLD01000013">
    <property type="protein sequence ID" value="EHB92091.1"/>
    <property type="molecule type" value="Genomic_DNA"/>
</dbReference>
<dbReference type="InterPro" id="IPR037294">
    <property type="entry name" value="ABC_BtuC-like"/>
</dbReference>
<dbReference type="STRING" id="742725.HMPREF9450_02140"/>
<dbReference type="CDD" id="cd06550">
    <property type="entry name" value="TM_ABC_iron-siderophores_like"/>
    <property type="match status" value="1"/>
</dbReference>
<dbReference type="AlphaFoldDB" id="G5H954"/>
<protein>
    <recommendedName>
        <fullName evidence="10">Metal ABC transporter permease</fullName>
    </recommendedName>
</protein>
<comment type="similarity">
    <text evidence="2 6">Belongs to the ABC-3 integral membrane protein family.</text>
</comment>
<dbReference type="GO" id="GO:0010043">
    <property type="term" value="P:response to zinc ion"/>
    <property type="evidence" value="ECO:0007669"/>
    <property type="project" value="TreeGrafter"/>
</dbReference>
<evidence type="ECO:0000256" key="2">
    <source>
        <dbReference type="ARBA" id="ARBA00008034"/>
    </source>
</evidence>
<evidence type="ECO:0000256" key="7">
    <source>
        <dbReference type="SAM" id="Phobius"/>
    </source>
</evidence>
<dbReference type="RefSeq" id="WP_009134946.1">
    <property type="nucleotide sequence ID" value="NZ_CP102250.1"/>
</dbReference>
<sequence>MDFIGEIFQYKFLTHAALACLLCGVACGMIGTYVVCRRLVFLSGGITHASFGGIGMAYYFGANPLLGALLFAVLSALGIETFTARKQIREDSAIGLLWSLGMAIGIIFIYLTPGYAPNLMSFLFGNILSVTGTDIFWMGVVDLAILLIFGTMYHPILFVAFDREYARSQNFPTRTISYLMATLVAVTIVISIRVVGIVLLISLLTIPAVIGNLISKSFGRILLYGSVIAALSAFAGLYISYQTNIPSGASTIFVLTVTLIAVKTITFVRLKRRMKTR</sequence>
<dbReference type="PANTHER" id="PTHR30477:SF18">
    <property type="entry name" value="METAL TRANSPORT SYSTEM MEMBRANE PROTEIN CT_417-RELATED"/>
    <property type="match status" value="1"/>
</dbReference>
<dbReference type="Pfam" id="PF00950">
    <property type="entry name" value="ABC-3"/>
    <property type="match status" value="1"/>
</dbReference>
<dbReference type="GeneID" id="92814838"/>
<evidence type="ECO:0000256" key="3">
    <source>
        <dbReference type="ARBA" id="ARBA00022692"/>
    </source>
</evidence>
<keyword evidence="9" id="KW-1185">Reference proteome</keyword>
<dbReference type="SUPFAM" id="SSF81345">
    <property type="entry name" value="ABC transporter involved in vitamin B12 uptake, BtuC"/>
    <property type="match status" value="1"/>
</dbReference>
<dbReference type="Proteomes" id="UP000006008">
    <property type="component" value="Unassembled WGS sequence"/>
</dbReference>
<dbReference type="GO" id="GO:0043190">
    <property type="term" value="C:ATP-binding cassette (ABC) transporter complex"/>
    <property type="evidence" value="ECO:0007669"/>
    <property type="project" value="InterPro"/>
</dbReference>
<feature type="transmembrane region" description="Helical" evidence="7">
    <location>
        <begin position="135"/>
        <end position="159"/>
    </location>
</feature>
<evidence type="ECO:0000256" key="5">
    <source>
        <dbReference type="ARBA" id="ARBA00023136"/>
    </source>
</evidence>
<evidence type="ECO:0000256" key="6">
    <source>
        <dbReference type="RuleBase" id="RU003943"/>
    </source>
</evidence>
<evidence type="ECO:0000313" key="9">
    <source>
        <dbReference type="Proteomes" id="UP000006008"/>
    </source>
</evidence>
<dbReference type="OrthoDB" id="9798540at2"/>
<feature type="transmembrane region" description="Helical" evidence="7">
    <location>
        <begin position="96"/>
        <end position="115"/>
    </location>
</feature>
<dbReference type="InterPro" id="IPR001626">
    <property type="entry name" value="ABC_TroCD"/>
</dbReference>
<gene>
    <name evidence="8" type="ORF">HMPREF9450_02140</name>
</gene>